<dbReference type="EMBL" id="JAHRIQ010104716">
    <property type="protein sequence ID" value="MEQ2254776.1"/>
    <property type="molecule type" value="Genomic_DNA"/>
</dbReference>
<gene>
    <name evidence="2" type="ORF">ILYODFUR_007072</name>
</gene>
<feature type="region of interest" description="Disordered" evidence="1">
    <location>
        <begin position="22"/>
        <end position="50"/>
    </location>
</feature>
<evidence type="ECO:0000313" key="2">
    <source>
        <dbReference type="EMBL" id="MEQ2254776.1"/>
    </source>
</evidence>
<evidence type="ECO:0000313" key="3">
    <source>
        <dbReference type="Proteomes" id="UP001482620"/>
    </source>
</evidence>
<keyword evidence="3" id="KW-1185">Reference proteome</keyword>
<proteinExistence type="predicted"/>
<protein>
    <submittedName>
        <fullName evidence="2">Uncharacterized protein</fullName>
    </submittedName>
</protein>
<reference evidence="2 3" key="1">
    <citation type="submission" date="2021-06" db="EMBL/GenBank/DDBJ databases">
        <authorList>
            <person name="Palmer J.M."/>
        </authorList>
    </citation>
    <scope>NUCLEOTIDE SEQUENCE [LARGE SCALE GENOMIC DNA]</scope>
    <source>
        <strain evidence="3">if_2019</strain>
        <tissue evidence="2">Muscle</tissue>
    </source>
</reference>
<comment type="caution">
    <text evidence="2">The sequence shown here is derived from an EMBL/GenBank/DDBJ whole genome shotgun (WGS) entry which is preliminary data.</text>
</comment>
<organism evidence="2 3">
    <name type="scientific">Ilyodon furcidens</name>
    <name type="common">goldbreast splitfin</name>
    <dbReference type="NCBI Taxonomy" id="33524"/>
    <lineage>
        <taxon>Eukaryota</taxon>
        <taxon>Metazoa</taxon>
        <taxon>Chordata</taxon>
        <taxon>Craniata</taxon>
        <taxon>Vertebrata</taxon>
        <taxon>Euteleostomi</taxon>
        <taxon>Actinopterygii</taxon>
        <taxon>Neopterygii</taxon>
        <taxon>Teleostei</taxon>
        <taxon>Neoteleostei</taxon>
        <taxon>Acanthomorphata</taxon>
        <taxon>Ovalentaria</taxon>
        <taxon>Atherinomorphae</taxon>
        <taxon>Cyprinodontiformes</taxon>
        <taxon>Goodeidae</taxon>
        <taxon>Ilyodon</taxon>
    </lineage>
</organism>
<evidence type="ECO:0000256" key="1">
    <source>
        <dbReference type="SAM" id="MobiDB-lite"/>
    </source>
</evidence>
<accession>A0ABV0VBU3</accession>
<name>A0ABV0VBU3_9TELE</name>
<sequence>MRNSEFNSFRSTQPLNEKLGAEVSQTQGRHGKSDSLSLPPHLGARALTPTQPSVTSASRVRLFPRYVRRIFLPSAVCFNTETEQSRAEPGEINKKPRKSVAVRTGLTPGVTFVCSRWTERSYTYKLLSVKSVSGCCVSPFQCKLFLTLHCAH</sequence>
<dbReference type="Proteomes" id="UP001482620">
    <property type="component" value="Unassembled WGS sequence"/>
</dbReference>